<reference evidence="1" key="1">
    <citation type="journal article" date="2020" name="Nature">
        <title>Giant virus diversity and host interactions through global metagenomics.</title>
        <authorList>
            <person name="Schulz F."/>
            <person name="Roux S."/>
            <person name="Paez-Espino D."/>
            <person name="Jungbluth S."/>
            <person name="Walsh D.A."/>
            <person name="Denef V.J."/>
            <person name="McMahon K.D."/>
            <person name="Konstantinidis K.T."/>
            <person name="Eloe-Fadrosh E.A."/>
            <person name="Kyrpides N.C."/>
            <person name="Woyke T."/>
        </authorList>
    </citation>
    <scope>NUCLEOTIDE SEQUENCE</scope>
    <source>
        <strain evidence="1">GVMAG-S-ERX555967-130</strain>
    </source>
</reference>
<organism evidence="1">
    <name type="scientific">viral metagenome</name>
    <dbReference type="NCBI Taxonomy" id="1070528"/>
    <lineage>
        <taxon>unclassified sequences</taxon>
        <taxon>metagenomes</taxon>
        <taxon>organismal metagenomes</taxon>
    </lineage>
</organism>
<evidence type="ECO:0000313" key="1">
    <source>
        <dbReference type="EMBL" id="QHT36873.1"/>
    </source>
</evidence>
<sequence length="216" mass="23219">MFQVGIKEVAILGIYAYVVFKVIKKGDMGKKAIATLVALYLLVGMEGFSLESTAATIKSDLKSAEKTVEKDVKGFMKASNVNNNTVGKSPQDEVGGGMMGPKVPPMGSQMPYDGLCLKTGNQEYWMKSPDNMPFLSNDTLYTYLGSEGPVKMKISDQAALMGPPIDGVKGSPEKMFMLANNRSSLSCCPSTFSTSTGCICTTENQRDYVAERGGNN</sequence>
<accession>A0A6C0F8C2</accession>
<dbReference type="AlphaFoldDB" id="A0A6C0F8C2"/>
<protein>
    <submittedName>
        <fullName evidence="1">Uncharacterized protein</fullName>
    </submittedName>
</protein>
<name>A0A6C0F8C2_9ZZZZ</name>
<dbReference type="EMBL" id="MN738786">
    <property type="protein sequence ID" value="QHT36873.1"/>
    <property type="molecule type" value="Genomic_DNA"/>
</dbReference>
<proteinExistence type="predicted"/>